<proteinExistence type="predicted"/>
<feature type="disulfide bond" evidence="1">
    <location>
        <begin position="149"/>
        <end position="210"/>
    </location>
</feature>
<feature type="disulfide bond" evidence="1">
    <location>
        <begin position="28"/>
        <end position="238"/>
    </location>
</feature>
<organism evidence="3 4">
    <name type="scientific">Stephania japonica</name>
    <dbReference type="NCBI Taxonomy" id="461633"/>
    <lineage>
        <taxon>Eukaryota</taxon>
        <taxon>Viridiplantae</taxon>
        <taxon>Streptophyta</taxon>
        <taxon>Embryophyta</taxon>
        <taxon>Tracheophyta</taxon>
        <taxon>Spermatophyta</taxon>
        <taxon>Magnoliopsida</taxon>
        <taxon>Ranunculales</taxon>
        <taxon>Menispermaceae</taxon>
        <taxon>Menispermoideae</taxon>
        <taxon>Cissampelideae</taxon>
        <taxon>Stephania</taxon>
    </lineage>
</organism>
<sequence>MKTLLLSLLLALLATGSSAVTFTLKNNCPYPIWPGTLSGKGTPQLPSTGFELPPGQTYQLPVPPQWSGRLWARTLCATDRTGKFVCATADCASGQVACNGAGAIPPATLVELTLGSSTGKDFFDISLVDGYNIQVSVVPTGQGCSSTSCPVNVNSRCPPELALLGSDGAVLACKSACLAFNQPQYCCSGAYASPETCHPTNYSMIFKNACPQAYSYAFDDKSSTFTCNSGGDYNIIFCP</sequence>
<evidence type="ECO:0000313" key="3">
    <source>
        <dbReference type="EMBL" id="KAK9124169.1"/>
    </source>
</evidence>
<dbReference type="Gene3D" id="2.60.110.10">
    <property type="entry name" value="Thaumatin"/>
    <property type="match status" value="1"/>
</dbReference>
<feature type="disulfide bond" evidence="1">
    <location>
        <begin position="91"/>
        <end position="98"/>
    </location>
</feature>
<feature type="disulfide bond" evidence="1">
    <location>
        <begin position="76"/>
        <end position="86"/>
    </location>
</feature>
<feature type="disulfide bond" evidence="1">
    <location>
        <begin position="144"/>
        <end position="227"/>
    </location>
</feature>
<name>A0AAP0IYL5_9MAGN</name>
<protein>
    <recommendedName>
        <fullName evidence="5">Thaumatin-like protein</fullName>
    </recommendedName>
</protein>
<dbReference type="PRINTS" id="PR00347">
    <property type="entry name" value="THAUMATIN"/>
</dbReference>
<dbReference type="PROSITE" id="PS00316">
    <property type="entry name" value="THAUMATIN_1"/>
    <property type="match status" value="1"/>
</dbReference>
<feature type="disulfide bond" evidence="1">
    <location>
        <begin position="177"/>
        <end position="186"/>
    </location>
</feature>
<accession>A0AAP0IYL5</accession>
<dbReference type="CDD" id="cd09218">
    <property type="entry name" value="TLP-PA"/>
    <property type="match status" value="1"/>
</dbReference>
<dbReference type="PANTHER" id="PTHR31048">
    <property type="entry name" value="OS03G0233200 PROTEIN"/>
    <property type="match status" value="1"/>
</dbReference>
<dbReference type="SUPFAM" id="SSF49870">
    <property type="entry name" value="Osmotin, thaumatin-like protein"/>
    <property type="match status" value="1"/>
</dbReference>
<feature type="disulfide bond" evidence="1">
    <location>
        <begin position="187"/>
        <end position="197"/>
    </location>
</feature>
<feature type="disulfide bond" evidence="1">
    <location>
        <begin position="157"/>
        <end position="173"/>
    </location>
</feature>
<dbReference type="PIRSF" id="PIRSF002703">
    <property type="entry name" value="Thaumatin"/>
    <property type="match status" value="1"/>
</dbReference>
<feature type="chain" id="PRO_5043029695" description="Thaumatin-like protein" evidence="2">
    <location>
        <begin position="20"/>
        <end position="239"/>
    </location>
</feature>
<reference evidence="3 4" key="1">
    <citation type="submission" date="2024-01" db="EMBL/GenBank/DDBJ databases">
        <title>Genome assemblies of Stephania.</title>
        <authorList>
            <person name="Yang L."/>
        </authorList>
    </citation>
    <scope>NUCLEOTIDE SEQUENCE [LARGE SCALE GENOMIC DNA]</scope>
    <source>
        <strain evidence="3">QJT</strain>
        <tissue evidence="3">Leaf</tissue>
    </source>
</reference>
<dbReference type="Pfam" id="PF00314">
    <property type="entry name" value="Thaumatin"/>
    <property type="match status" value="1"/>
</dbReference>
<dbReference type="InterPro" id="IPR037176">
    <property type="entry name" value="Osmotin/thaumatin-like_sf"/>
</dbReference>
<dbReference type="InterPro" id="IPR001938">
    <property type="entry name" value="Thaumatin"/>
</dbReference>
<dbReference type="AlphaFoldDB" id="A0AAP0IYL5"/>
<evidence type="ECO:0000256" key="1">
    <source>
        <dbReference type="PIRSR" id="PIRSR002703-1"/>
    </source>
</evidence>
<keyword evidence="4" id="KW-1185">Reference proteome</keyword>
<comment type="caution">
    <text evidence="3">The sequence shown here is derived from an EMBL/GenBank/DDBJ whole genome shotgun (WGS) entry which is preliminary data.</text>
</comment>
<dbReference type="SMART" id="SM00205">
    <property type="entry name" value="THN"/>
    <property type="match status" value="1"/>
</dbReference>
<evidence type="ECO:0008006" key="5">
    <source>
        <dbReference type="Google" id="ProtNLM"/>
    </source>
</evidence>
<evidence type="ECO:0000256" key="2">
    <source>
        <dbReference type="SAM" id="SignalP"/>
    </source>
</evidence>
<keyword evidence="1" id="KW-1015">Disulfide bond</keyword>
<dbReference type="PROSITE" id="PS51367">
    <property type="entry name" value="THAUMATIN_2"/>
    <property type="match status" value="1"/>
</dbReference>
<dbReference type="EMBL" id="JBBNAE010000005">
    <property type="protein sequence ID" value="KAK9124169.1"/>
    <property type="molecule type" value="Genomic_DNA"/>
</dbReference>
<dbReference type="FunFam" id="2.60.110.10:FF:000001">
    <property type="entry name" value="THAUMATIN-LIKE PROTEIN 1"/>
    <property type="match status" value="1"/>
</dbReference>
<keyword evidence="2" id="KW-0732">Signal</keyword>
<dbReference type="InterPro" id="IPR017949">
    <property type="entry name" value="Thaumatin_CS"/>
</dbReference>
<feature type="signal peptide" evidence="2">
    <location>
        <begin position="1"/>
        <end position="19"/>
    </location>
</feature>
<gene>
    <name evidence="3" type="ORF">Sjap_013771</name>
</gene>
<evidence type="ECO:0000313" key="4">
    <source>
        <dbReference type="Proteomes" id="UP001417504"/>
    </source>
</evidence>
<dbReference type="Proteomes" id="UP001417504">
    <property type="component" value="Unassembled WGS sequence"/>
</dbReference>